<dbReference type="RefSeq" id="WP_067258944.1">
    <property type="nucleotide sequence ID" value="NZ_LWMW01000088.1"/>
</dbReference>
<comment type="caution">
    <text evidence="4">The sequence shown here is derived from an EMBL/GenBank/DDBJ whole genome shotgun (WGS) entry which is preliminary data.</text>
</comment>
<dbReference type="Pfam" id="PF24032">
    <property type="entry name" value="YQBQ"/>
    <property type="match status" value="1"/>
</dbReference>
<evidence type="ECO:0000259" key="2">
    <source>
        <dbReference type="Pfam" id="PF01841"/>
    </source>
</evidence>
<name>A0A166EHA5_9EURY</name>
<accession>A0A166EHA5</accession>
<dbReference type="Gene3D" id="3.10.620.30">
    <property type="match status" value="1"/>
</dbReference>
<dbReference type="AlphaFoldDB" id="A0A166EHA5"/>
<dbReference type="Proteomes" id="UP000077275">
    <property type="component" value="Unassembled WGS sequence"/>
</dbReference>
<sequence>MVKIYAGTVPDLTSAIFSDLSYKQHVYNPNTISFQSTKKIGNGTDIRVLGNFPDFGGKINDSDIGDGIHSYEAIDYSDLLRGKIKGSFSKKSRSYMLKSILKSKGLKIGGIKNTKKKYDSLIFKDVKAIDACHQICNLENDHHEFFVNSNGIGVFKKIPQTYKGIVLRPGHYEGYSTKTDTSNIITEVKVYGKKDAAKLLYSYKNKPLSAKYGVITELIIDDNIKTKAKAKAKAKQLFQSKGRAEIEAVLTIPAIKEYKPLKPGDWIVVYDKSGNMKTLFIEEMTYKKGLLSLKLMSEKTPAPESWTYKPPDSKSKNTCSSNAKGISPPKKVEGSCKFCKQLPTQKNTFVNKCPHCGKKGKLKFNYGHNGKKKYNYSHHDAPEGQFTCDPNQGGCGADYCAKCGYEKVYKKKYHLTKVSGTSSCSVAGVNKNVSAKAKSLGSACKIFKWIKSNIKYAFYYDNKYSAYEVMTKKKGNCADQSRLLIDMLKSIGIIGTRKHTKCPYRGGMVGHYNVSAKVNGMTRIIDTVSSNPANKHKGAWTRTSSC</sequence>
<dbReference type="PATRIC" id="fig|47311.3.peg.770"/>
<feature type="region of interest" description="Disordered" evidence="1">
    <location>
        <begin position="301"/>
        <end position="328"/>
    </location>
</feature>
<keyword evidence="5" id="KW-1185">Reference proteome</keyword>
<dbReference type="InterPro" id="IPR002931">
    <property type="entry name" value="Transglutaminase-like"/>
</dbReference>
<evidence type="ECO:0000313" key="5">
    <source>
        <dbReference type="Proteomes" id="UP000077275"/>
    </source>
</evidence>
<protein>
    <submittedName>
        <fullName evidence="4">Prophage endopeptidase tail</fullName>
    </submittedName>
</protein>
<reference evidence="4 5" key="1">
    <citation type="submission" date="2016-04" db="EMBL/GenBank/DDBJ databases">
        <title>Genome sequence of Methanobrevibacter cuticularis DSM 11139.</title>
        <authorList>
            <person name="Poehlein A."/>
            <person name="Seedorf H."/>
            <person name="Daniel R."/>
        </authorList>
    </citation>
    <scope>NUCLEOTIDE SEQUENCE [LARGE SCALE GENOMIC DNA]</scope>
    <source>
        <strain evidence="4 5">DSM 11139</strain>
    </source>
</reference>
<organism evidence="4 5">
    <name type="scientific">Methanobrevibacter cuticularis</name>
    <dbReference type="NCBI Taxonomy" id="47311"/>
    <lineage>
        <taxon>Archaea</taxon>
        <taxon>Methanobacteriati</taxon>
        <taxon>Methanobacteriota</taxon>
        <taxon>Methanomada group</taxon>
        <taxon>Methanobacteria</taxon>
        <taxon>Methanobacteriales</taxon>
        <taxon>Methanobacteriaceae</taxon>
        <taxon>Methanobrevibacter</taxon>
    </lineage>
</organism>
<dbReference type="InterPro" id="IPR038765">
    <property type="entry name" value="Papain-like_cys_pep_sf"/>
</dbReference>
<feature type="domain" description="YqbQ/XkdQ" evidence="3">
    <location>
        <begin position="35"/>
        <end position="287"/>
    </location>
</feature>
<dbReference type="InterPro" id="IPR056937">
    <property type="entry name" value="YqbQ/XkdQ"/>
</dbReference>
<evidence type="ECO:0000256" key="1">
    <source>
        <dbReference type="SAM" id="MobiDB-lite"/>
    </source>
</evidence>
<dbReference type="Pfam" id="PF01841">
    <property type="entry name" value="Transglut_core"/>
    <property type="match status" value="1"/>
</dbReference>
<proteinExistence type="predicted"/>
<dbReference type="STRING" id="47311.MBCUT_06910"/>
<evidence type="ECO:0000313" key="4">
    <source>
        <dbReference type="EMBL" id="KZX16653.1"/>
    </source>
</evidence>
<dbReference type="SUPFAM" id="SSF54001">
    <property type="entry name" value="Cysteine proteinases"/>
    <property type="match status" value="1"/>
</dbReference>
<evidence type="ECO:0000259" key="3">
    <source>
        <dbReference type="Pfam" id="PF24032"/>
    </source>
</evidence>
<dbReference type="EMBL" id="LWMW01000088">
    <property type="protein sequence ID" value="KZX16653.1"/>
    <property type="molecule type" value="Genomic_DNA"/>
</dbReference>
<feature type="domain" description="Transglutaminase-like" evidence="2">
    <location>
        <begin position="434"/>
        <end position="493"/>
    </location>
</feature>
<dbReference type="OrthoDB" id="78388at2157"/>
<gene>
    <name evidence="4" type="ORF">MBCUT_06910</name>
</gene>